<evidence type="ECO:0000256" key="14">
    <source>
        <dbReference type="ARBA" id="ARBA00023098"/>
    </source>
</evidence>
<comment type="caution">
    <text evidence="20">The sequence shown here is derived from an EMBL/GenBank/DDBJ whole genome shotgun (WGS) entry which is preliminary data.</text>
</comment>
<name>A0ABP3RR15_9BACI</name>
<feature type="transmembrane region" description="Helical" evidence="19">
    <location>
        <begin position="137"/>
        <end position="157"/>
    </location>
</feature>
<evidence type="ECO:0000256" key="6">
    <source>
        <dbReference type="ARBA" id="ARBA00012487"/>
    </source>
</evidence>
<evidence type="ECO:0000256" key="15">
    <source>
        <dbReference type="ARBA" id="ARBA00023136"/>
    </source>
</evidence>
<keyword evidence="13 19" id="KW-1133">Transmembrane helix</keyword>
<dbReference type="EC" id="2.7.7.41" evidence="6 18"/>
<evidence type="ECO:0000313" key="21">
    <source>
        <dbReference type="Proteomes" id="UP001500866"/>
    </source>
</evidence>
<keyword evidence="9" id="KW-0444">Lipid biosynthesis</keyword>
<dbReference type="PANTHER" id="PTHR46382">
    <property type="entry name" value="PHOSPHATIDATE CYTIDYLYLTRANSFERASE"/>
    <property type="match status" value="1"/>
</dbReference>
<comment type="pathway">
    <text evidence="3 18">Phospholipid metabolism; CDP-diacylglycerol biosynthesis; CDP-diacylglycerol from sn-glycerol 3-phosphate: step 3/3.</text>
</comment>
<comment type="similarity">
    <text evidence="5 18">Belongs to the CDS family.</text>
</comment>
<evidence type="ECO:0000313" key="20">
    <source>
        <dbReference type="EMBL" id="GAA0612262.1"/>
    </source>
</evidence>
<dbReference type="GO" id="GO:0016779">
    <property type="term" value="F:nucleotidyltransferase activity"/>
    <property type="evidence" value="ECO:0007669"/>
    <property type="project" value="UniProtKB-KW"/>
</dbReference>
<keyword evidence="11 18" id="KW-0812">Transmembrane</keyword>
<keyword evidence="8" id="KW-1003">Cell membrane</keyword>
<evidence type="ECO:0000256" key="3">
    <source>
        <dbReference type="ARBA" id="ARBA00005119"/>
    </source>
</evidence>
<evidence type="ECO:0000256" key="13">
    <source>
        <dbReference type="ARBA" id="ARBA00022989"/>
    </source>
</evidence>
<gene>
    <name evidence="20" type="primary">cdsA</name>
    <name evidence="20" type="ORF">GCM10009001_31870</name>
</gene>
<keyword evidence="17" id="KW-1208">Phospholipid metabolism</keyword>
<comment type="pathway">
    <text evidence="4">Lipid metabolism.</text>
</comment>
<reference evidence="21" key="1">
    <citation type="journal article" date="2019" name="Int. J. Syst. Evol. Microbiol.">
        <title>The Global Catalogue of Microorganisms (GCM) 10K type strain sequencing project: providing services to taxonomists for standard genome sequencing and annotation.</title>
        <authorList>
            <consortium name="The Broad Institute Genomics Platform"/>
            <consortium name="The Broad Institute Genome Sequencing Center for Infectious Disease"/>
            <person name="Wu L."/>
            <person name="Ma J."/>
        </authorList>
    </citation>
    <scope>NUCLEOTIDE SEQUENCE [LARGE SCALE GENOMIC DNA]</scope>
    <source>
        <strain evidence="21">JCM 15395</strain>
    </source>
</reference>
<evidence type="ECO:0000256" key="9">
    <source>
        <dbReference type="ARBA" id="ARBA00022516"/>
    </source>
</evidence>
<dbReference type="EMBL" id="BAAADS010000025">
    <property type="protein sequence ID" value="GAA0612262.1"/>
    <property type="molecule type" value="Genomic_DNA"/>
</dbReference>
<dbReference type="InterPro" id="IPR000374">
    <property type="entry name" value="PC_trans"/>
</dbReference>
<evidence type="ECO:0000256" key="18">
    <source>
        <dbReference type="RuleBase" id="RU003938"/>
    </source>
</evidence>
<proteinExistence type="inferred from homology"/>
<keyword evidence="16" id="KW-0594">Phospholipid biosynthesis</keyword>
<dbReference type="Pfam" id="PF01148">
    <property type="entry name" value="CTP_transf_1"/>
    <property type="match status" value="1"/>
</dbReference>
<accession>A0ABP3RR15</accession>
<protein>
    <recommendedName>
        <fullName evidence="7 18">Phosphatidate cytidylyltransferase</fullName>
        <ecNumber evidence="6 18">2.7.7.41</ecNumber>
    </recommendedName>
</protein>
<evidence type="ECO:0000256" key="2">
    <source>
        <dbReference type="ARBA" id="ARBA00004651"/>
    </source>
</evidence>
<evidence type="ECO:0000256" key="11">
    <source>
        <dbReference type="ARBA" id="ARBA00022692"/>
    </source>
</evidence>
<sequence length="266" mass="29659">MKQRVITAILAFIIFIPFVIFGGLYFELFVYFLATVGLIELLRMRDIGKYSVPSFLAVILLWLLLMQEPTDIIPVVWFTKSEIIMLFVLILLSYTVLVKNKFTFDDAGFILLSTIYVGMGFYYLLATRGSSGDFDGLIHIFYVLIIIWVTDTGAYIAGRAFGKKKLWPMISPNKTIEGAAGGVVAACIAGAVFQLIEPFYPMVIVILVTVLVSVFGQIGDLVESAFKRHYGVKDSGDLLPGHGGILDRLDSLLFVLPILHFINFFS</sequence>
<feature type="transmembrane region" description="Helical" evidence="19">
    <location>
        <begin position="77"/>
        <end position="97"/>
    </location>
</feature>
<keyword evidence="14" id="KW-0443">Lipid metabolism</keyword>
<evidence type="ECO:0000256" key="5">
    <source>
        <dbReference type="ARBA" id="ARBA00010185"/>
    </source>
</evidence>
<keyword evidence="21" id="KW-1185">Reference proteome</keyword>
<evidence type="ECO:0000256" key="1">
    <source>
        <dbReference type="ARBA" id="ARBA00001698"/>
    </source>
</evidence>
<evidence type="ECO:0000256" key="12">
    <source>
        <dbReference type="ARBA" id="ARBA00022695"/>
    </source>
</evidence>
<dbReference type="Proteomes" id="UP001500866">
    <property type="component" value="Unassembled WGS sequence"/>
</dbReference>
<feature type="transmembrane region" description="Helical" evidence="19">
    <location>
        <begin position="202"/>
        <end position="222"/>
    </location>
</feature>
<feature type="transmembrane region" description="Helical" evidence="19">
    <location>
        <begin position="47"/>
        <end position="65"/>
    </location>
</feature>
<feature type="transmembrane region" description="Helical" evidence="19">
    <location>
        <begin position="178"/>
        <end position="196"/>
    </location>
</feature>
<evidence type="ECO:0000256" key="10">
    <source>
        <dbReference type="ARBA" id="ARBA00022679"/>
    </source>
</evidence>
<evidence type="ECO:0000256" key="16">
    <source>
        <dbReference type="ARBA" id="ARBA00023209"/>
    </source>
</evidence>
<dbReference type="PROSITE" id="PS01315">
    <property type="entry name" value="CDS"/>
    <property type="match status" value="1"/>
</dbReference>
<dbReference type="RefSeq" id="WP_343815336.1">
    <property type="nucleotide sequence ID" value="NZ_BAAADS010000025.1"/>
</dbReference>
<evidence type="ECO:0000256" key="8">
    <source>
        <dbReference type="ARBA" id="ARBA00022475"/>
    </source>
</evidence>
<evidence type="ECO:0000256" key="4">
    <source>
        <dbReference type="ARBA" id="ARBA00005189"/>
    </source>
</evidence>
<keyword evidence="10 18" id="KW-0808">Transferase</keyword>
<evidence type="ECO:0000256" key="19">
    <source>
        <dbReference type="SAM" id="Phobius"/>
    </source>
</evidence>
<keyword evidence="12 18" id="KW-0548">Nucleotidyltransferase</keyword>
<keyword evidence="15 19" id="KW-0472">Membrane</keyword>
<feature type="transmembrane region" description="Helical" evidence="19">
    <location>
        <begin position="109"/>
        <end position="125"/>
    </location>
</feature>
<dbReference type="PANTHER" id="PTHR46382:SF1">
    <property type="entry name" value="PHOSPHATIDATE CYTIDYLYLTRANSFERASE"/>
    <property type="match status" value="1"/>
</dbReference>
<evidence type="ECO:0000256" key="7">
    <source>
        <dbReference type="ARBA" id="ARBA00019373"/>
    </source>
</evidence>
<organism evidence="20 21">
    <name type="scientific">Virgibacillus siamensis</name>
    <dbReference type="NCBI Taxonomy" id="480071"/>
    <lineage>
        <taxon>Bacteria</taxon>
        <taxon>Bacillati</taxon>
        <taxon>Bacillota</taxon>
        <taxon>Bacilli</taxon>
        <taxon>Bacillales</taxon>
        <taxon>Bacillaceae</taxon>
        <taxon>Virgibacillus</taxon>
    </lineage>
</organism>
<comment type="subcellular location">
    <subcellularLocation>
        <location evidence="2">Cell membrane</location>
        <topology evidence="2">Multi-pass membrane protein</topology>
    </subcellularLocation>
</comment>
<comment type="catalytic activity">
    <reaction evidence="1 18">
        <text>a 1,2-diacyl-sn-glycero-3-phosphate + CTP + H(+) = a CDP-1,2-diacyl-sn-glycerol + diphosphate</text>
        <dbReference type="Rhea" id="RHEA:16229"/>
        <dbReference type="ChEBI" id="CHEBI:15378"/>
        <dbReference type="ChEBI" id="CHEBI:33019"/>
        <dbReference type="ChEBI" id="CHEBI:37563"/>
        <dbReference type="ChEBI" id="CHEBI:58332"/>
        <dbReference type="ChEBI" id="CHEBI:58608"/>
        <dbReference type="EC" id="2.7.7.41"/>
    </reaction>
</comment>
<evidence type="ECO:0000256" key="17">
    <source>
        <dbReference type="ARBA" id="ARBA00023264"/>
    </source>
</evidence>
<feature type="transmembrane region" description="Helical" evidence="19">
    <location>
        <begin position="6"/>
        <end position="35"/>
    </location>
</feature>